<dbReference type="STRING" id="1436961.SAMN05421739_10435"/>
<proteinExistence type="predicted"/>
<keyword evidence="1" id="KW-1133">Transmembrane helix</keyword>
<keyword evidence="1" id="KW-0812">Transmembrane</keyword>
<feature type="transmembrane region" description="Helical" evidence="1">
    <location>
        <begin position="26"/>
        <end position="46"/>
    </location>
</feature>
<dbReference type="EMBL" id="FOOT01000004">
    <property type="protein sequence ID" value="SFG84123.1"/>
    <property type="molecule type" value="Genomic_DNA"/>
</dbReference>
<feature type="transmembrane region" description="Helical" evidence="1">
    <location>
        <begin position="55"/>
        <end position="73"/>
    </location>
</feature>
<gene>
    <name evidence="2" type="ORF">SAMN05421739_10435</name>
</gene>
<sequence length="169" mass="19417">MAISGSSARSSLIVQLSPTRNAKLSFTVQLILTLLWMAWAAMLLFSADRTYEQNYLYYAFFGLALIFFVYVMLQNTSIFGVQSYIEVTPQYIVQKFGVFRTKQILQIPDIKAVHISPLALRFTLKDGQQVYLDLKQVRKKRDLAQIKNKIRDLAEAHQFELTDNVANNV</sequence>
<evidence type="ECO:0000313" key="3">
    <source>
        <dbReference type="Proteomes" id="UP000198724"/>
    </source>
</evidence>
<reference evidence="3" key="1">
    <citation type="submission" date="2016-10" db="EMBL/GenBank/DDBJ databases">
        <authorList>
            <person name="Varghese N."/>
            <person name="Submissions S."/>
        </authorList>
    </citation>
    <scope>NUCLEOTIDE SEQUENCE [LARGE SCALE GENOMIC DNA]</scope>
    <source>
        <strain evidence="3">LP51</strain>
    </source>
</reference>
<dbReference type="AlphaFoldDB" id="A0A1I2V504"/>
<dbReference type="RefSeq" id="WP_092101596.1">
    <property type="nucleotide sequence ID" value="NZ_FOOT01000004.1"/>
</dbReference>
<dbReference type="OrthoDB" id="851347at2"/>
<accession>A0A1I2V504</accession>
<dbReference type="Proteomes" id="UP000198724">
    <property type="component" value="Unassembled WGS sequence"/>
</dbReference>
<keyword evidence="1" id="KW-0472">Membrane</keyword>
<evidence type="ECO:0000256" key="1">
    <source>
        <dbReference type="SAM" id="Phobius"/>
    </source>
</evidence>
<name>A0A1I2V504_9BACT</name>
<organism evidence="2 3">
    <name type="scientific">Pontibacter chinhatensis</name>
    <dbReference type="NCBI Taxonomy" id="1436961"/>
    <lineage>
        <taxon>Bacteria</taxon>
        <taxon>Pseudomonadati</taxon>
        <taxon>Bacteroidota</taxon>
        <taxon>Cytophagia</taxon>
        <taxon>Cytophagales</taxon>
        <taxon>Hymenobacteraceae</taxon>
        <taxon>Pontibacter</taxon>
    </lineage>
</organism>
<keyword evidence="3" id="KW-1185">Reference proteome</keyword>
<protein>
    <submittedName>
        <fullName evidence="2">Uncharacterized protein</fullName>
    </submittedName>
</protein>
<evidence type="ECO:0000313" key="2">
    <source>
        <dbReference type="EMBL" id="SFG84123.1"/>
    </source>
</evidence>